<evidence type="ECO:0000256" key="1">
    <source>
        <dbReference type="SAM" id="SignalP"/>
    </source>
</evidence>
<dbReference type="InterPro" id="IPR040698">
    <property type="entry name" value="HZS_alpha_mid"/>
</dbReference>
<dbReference type="InterPro" id="IPR013783">
    <property type="entry name" value="Ig-like_fold"/>
</dbReference>
<organism evidence="3 4">
    <name type="scientific">Nitrosomonas marina</name>
    <dbReference type="NCBI Taxonomy" id="917"/>
    <lineage>
        <taxon>Bacteria</taxon>
        <taxon>Pseudomonadati</taxon>
        <taxon>Pseudomonadota</taxon>
        <taxon>Betaproteobacteria</taxon>
        <taxon>Nitrosomonadales</taxon>
        <taxon>Nitrosomonadaceae</taxon>
        <taxon>Nitrosomonas</taxon>
    </lineage>
</organism>
<evidence type="ECO:0000313" key="4">
    <source>
        <dbReference type="Proteomes" id="UP000199345"/>
    </source>
</evidence>
<reference evidence="4" key="1">
    <citation type="submission" date="2016-10" db="EMBL/GenBank/DDBJ databases">
        <authorList>
            <person name="Varghese N."/>
            <person name="Submissions S."/>
        </authorList>
    </citation>
    <scope>NUCLEOTIDE SEQUENCE [LARGE SCALE GENOMIC DNA]</scope>
    <source>
        <strain evidence="4">Nm71</strain>
    </source>
</reference>
<name>A0A1I0EGZ6_9PROT</name>
<dbReference type="OrthoDB" id="221261at2"/>
<dbReference type="Gene3D" id="2.60.40.10">
    <property type="entry name" value="Immunoglobulins"/>
    <property type="match status" value="1"/>
</dbReference>
<dbReference type="Proteomes" id="UP000199345">
    <property type="component" value="Unassembled WGS sequence"/>
</dbReference>
<gene>
    <name evidence="3" type="ORF">SAMN05216326_1278</name>
</gene>
<feature type="signal peptide" evidence="1">
    <location>
        <begin position="1"/>
        <end position="20"/>
    </location>
</feature>
<feature type="domain" description="Hydrazine synthase alpha subunit middle" evidence="2">
    <location>
        <begin position="681"/>
        <end position="732"/>
    </location>
</feature>
<protein>
    <recommendedName>
        <fullName evidence="2">Hydrazine synthase alpha subunit middle domain-containing protein</fullName>
    </recommendedName>
</protein>
<proteinExistence type="predicted"/>
<evidence type="ECO:0000259" key="2">
    <source>
        <dbReference type="Pfam" id="PF18582"/>
    </source>
</evidence>
<keyword evidence="4" id="KW-1185">Reference proteome</keyword>
<evidence type="ECO:0000313" key="3">
    <source>
        <dbReference type="EMBL" id="SET43885.1"/>
    </source>
</evidence>
<dbReference type="RefSeq" id="WP_090660156.1">
    <property type="nucleotide sequence ID" value="NZ_FOIA01000027.1"/>
</dbReference>
<dbReference type="EMBL" id="FOIA01000027">
    <property type="protein sequence ID" value="SET43885.1"/>
    <property type="molecule type" value="Genomic_DNA"/>
</dbReference>
<feature type="chain" id="PRO_5011715391" description="Hydrazine synthase alpha subunit middle domain-containing protein" evidence="1">
    <location>
        <begin position="21"/>
        <end position="1348"/>
    </location>
</feature>
<keyword evidence="1" id="KW-0732">Signal</keyword>
<sequence length="1348" mass="144175">MLARLFIAFFMLLVASEAFSAVPIAFSRCPATPEWTDGRNVTLSDDSVVYAERTFKVDVLDRFNEVNFPLSNTIDLTFITPCDLIYRDAAGVETVIEDCSSTFNAGSGVEGTNTCTALDPHVSFDGTAIYYAVHHGTVYYRREKFNDQIYHPDAKLGVDEEGSEGGFGFKPIPNASIWSQGAHIKKHVVGGATSTLTTYTPGIWDVSPFPIPGPDGRIGFVSTRSGTSLPNITSNVIQHTQASEPVMAIWTMSASGKDMELASAHARTQEQHPIVLKDGRVAYSSWQTGMGIPFSKTQGTPGGSNTVINLFKIWTQFPDGSRNFPLIGQHTPQAAVTSAGKDFNALHFFAQRPNEDICFADYYRGGNNGLGVIPCYPLPGNFGEEGEDPHVVLNEADQYLPKFGYDVAPWATTHDDTSTVMYGFPNTPVTHPNYTSGLPYSGKVGWPFAIPAGDGELGLVWGKGACSVVGNSDTPFTAIGATPPQFSVNNNGYDLTINHITSLGEALQAYGNGYTSDIPGCNLGIYIATSIPVTNPDDLVMLVDTKDNHEFGARAVVPYTNIYGVSEPAVLDPIKSPDLPKGAPFGFVGAASITDREIEPAGGVPSLVDVDLHAFNLQGTQTIEGITDDDFCGVRFVQMHHNDSANTFYQVFGTTGERVAIIGDLYTRNKDGLGDPIMETDGIHEDTSFLVEIPANVPYTMMAIDCEGRNLAVDQTWQHVKPGEIKTCGGCHVGHSPQHPPRNTFASSHAATPGYTPFQLGRGTVPLLAGTDGNGDPVYNNVSGYGVVVNYDDHIKPILLNRCASCHSISGTFSSGREKGLVLDHNPVDPADNISDTIKSTYWRLVYDRNQTGLDDEDDPDTYPWQIYKHSYGGDTRLNRPYISKYIAAFNSRRSPLYWKAKGERTDNNTDGEYSGDLDYGAAHPATGITDEELRWIARWIDTGAQAGPGITADKMPPTIHVDVTKNVSDEITHIIIGTVDLGSGIDPSSLNVCLMSGASCGANLAGPASMNGITSITLGTPISDPNQVIRATVSDIATNSRTVEFTAGYLMGLGDTSPPPDPDPVSISVGGNETITEGDTFSRTITFTDGEDAGSDGWTVDIDWCGTPENGVSVAAGQSSFGISRLFSTAGSCAVTVTITDDVGDTDNDTFTITIDPAGGGGDPDPLSIDAGGRAFVYEGNTFQRVVTLTDGEDTNSDGWTYSVDWGGVETTNGTIPAGSSSFTISRFMADGNKTSRMDVAVTVVDVAGVDEATDTFTLITRDVPRKGTITGAATATAGVDYTITIDSTDPGDDTIESILVHWGDGVANSQTTHQYSTPGVYKIVVFILDEEDMHRIGGFRVTVENP</sequence>
<dbReference type="Pfam" id="PF18582">
    <property type="entry name" value="HZS_alpha"/>
    <property type="match status" value="1"/>
</dbReference>
<accession>A0A1I0EGZ6</accession>